<dbReference type="EMBL" id="AP021861">
    <property type="protein sequence ID" value="BBO31102.1"/>
    <property type="molecule type" value="Genomic_DNA"/>
</dbReference>
<gene>
    <name evidence="1" type="ORF">PLANPX_0714</name>
</gene>
<protein>
    <submittedName>
        <fullName evidence="1">Uncharacterized protein</fullName>
    </submittedName>
</protein>
<keyword evidence="2" id="KW-1185">Reference proteome</keyword>
<evidence type="ECO:0000313" key="2">
    <source>
        <dbReference type="Proteomes" id="UP000326837"/>
    </source>
</evidence>
<proteinExistence type="predicted"/>
<sequence>MIDPDVEADWLQDTLTDVARRMRRPGANAAELAECATVLEWIVADLRGLDYSGDLKPVNYGRKRRGWIDAAVAAGLILLLRRLFTDDSNSKS</sequence>
<dbReference type="Proteomes" id="UP000326837">
    <property type="component" value="Chromosome"/>
</dbReference>
<dbReference type="RefSeq" id="WP_152097301.1">
    <property type="nucleotide sequence ID" value="NZ_AP021861.1"/>
</dbReference>
<name>A0A5K7X5J6_9BACT</name>
<evidence type="ECO:0000313" key="1">
    <source>
        <dbReference type="EMBL" id="BBO31102.1"/>
    </source>
</evidence>
<dbReference type="KEGG" id="lpav:PLANPX_0714"/>
<organism evidence="1 2">
    <name type="scientific">Lacipirellula parvula</name>
    <dbReference type="NCBI Taxonomy" id="2650471"/>
    <lineage>
        <taxon>Bacteria</taxon>
        <taxon>Pseudomonadati</taxon>
        <taxon>Planctomycetota</taxon>
        <taxon>Planctomycetia</taxon>
        <taxon>Pirellulales</taxon>
        <taxon>Lacipirellulaceae</taxon>
        <taxon>Lacipirellula</taxon>
    </lineage>
</organism>
<reference evidence="2" key="1">
    <citation type="submission" date="2019-10" db="EMBL/GenBank/DDBJ databases">
        <title>Lacipirellula parvula gen. nov., sp. nov., representing a lineage of planctomycetes widespread in freshwater anoxic habitats, and description of the family Lacipirellulaceae.</title>
        <authorList>
            <person name="Dedysh S.N."/>
            <person name="Kulichevskaya I.S."/>
            <person name="Beletsky A.V."/>
            <person name="Rakitin A.L."/>
            <person name="Mardanov A.V."/>
            <person name="Ivanova A.A."/>
            <person name="Saltykova V.X."/>
            <person name="Rijpstra W.I.C."/>
            <person name="Sinninghe Damste J.S."/>
            <person name="Ravin N.V."/>
        </authorList>
    </citation>
    <scope>NUCLEOTIDE SEQUENCE [LARGE SCALE GENOMIC DNA]</scope>
    <source>
        <strain evidence="2">PX69</strain>
    </source>
</reference>
<accession>A0A5K7X5J6</accession>
<dbReference type="AlphaFoldDB" id="A0A5K7X5J6"/>